<dbReference type="Pfam" id="PF00288">
    <property type="entry name" value="GHMP_kinases_N"/>
    <property type="match status" value="1"/>
</dbReference>
<comment type="caution">
    <text evidence="12">The sequence shown here is derived from an EMBL/GenBank/DDBJ whole genome shotgun (WGS) entry which is preliminary data.</text>
</comment>
<protein>
    <recommendedName>
        <fullName evidence="3 9">4-diphosphocytidyl-2-C-methyl-D-erythritol kinase</fullName>
        <shortName evidence="9">CMK</shortName>
        <ecNumber evidence="2 9">2.7.1.148</ecNumber>
    </recommendedName>
    <alternativeName>
        <fullName evidence="8 9">4-(cytidine-5'-diphospho)-2-C-methyl-D-erythritol kinase</fullName>
    </alternativeName>
</protein>
<dbReference type="Pfam" id="PF08544">
    <property type="entry name" value="GHMP_kinases_C"/>
    <property type="match status" value="1"/>
</dbReference>
<dbReference type="EC" id="2.7.1.148" evidence="2 9"/>
<comment type="catalytic activity">
    <reaction evidence="9">
        <text>4-CDP-2-C-methyl-D-erythritol + ATP = 4-CDP-2-C-methyl-D-erythritol 2-phosphate + ADP + H(+)</text>
        <dbReference type="Rhea" id="RHEA:18437"/>
        <dbReference type="ChEBI" id="CHEBI:15378"/>
        <dbReference type="ChEBI" id="CHEBI:30616"/>
        <dbReference type="ChEBI" id="CHEBI:57823"/>
        <dbReference type="ChEBI" id="CHEBI:57919"/>
        <dbReference type="ChEBI" id="CHEBI:456216"/>
        <dbReference type="EC" id="2.7.1.148"/>
    </reaction>
</comment>
<dbReference type="UniPathway" id="UPA00056">
    <property type="reaction ID" value="UER00094"/>
</dbReference>
<keyword evidence="4 9" id="KW-0808">Transferase</keyword>
<evidence type="ECO:0000256" key="5">
    <source>
        <dbReference type="ARBA" id="ARBA00022741"/>
    </source>
</evidence>
<feature type="active site" evidence="9">
    <location>
        <position position="22"/>
    </location>
</feature>
<dbReference type="AlphaFoldDB" id="A0A7W9JJ25"/>
<keyword evidence="7 9" id="KW-0067">ATP-binding</keyword>
<evidence type="ECO:0000256" key="8">
    <source>
        <dbReference type="ARBA" id="ARBA00032554"/>
    </source>
</evidence>
<dbReference type="RefSeq" id="WP_184172091.1">
    <property type="nucleotide sequence ID" value="NZ_BAABAG010000004.1"/>
</dbReference>
<evidence type="ECO:0000313" key="13">
    <source>
        <dbReference type="Proteomes" id="UP000567246"/>
    </source>
</evidence>
<keyword evidence="5 9" id="KW-0547">Nucleotide-binding</keyword>
<evidence type="ECO:0000256" key="4">
    <source>
        <dbReference type="ARBA" id="ARBA00022679"/>
    </source>
</evidence>
<keyword evidence="9" id="KW-0414">Isoprene biosynthesis</keyword>
<dbReference type="GO" id="GO:0019288">
    <property type="term" value="P:isopentenyl diphosphate biosynthetic process, methylerythritol 4-phosphate pathway"/>
    <property type="evidence" value="ECO:0007669"/>
    <property type="project" value="UniProtKB-UniRule"/>
</dbReference>
<dbReference type="GO" id="GO:0050515">
    <property type="term" value="F:4-(cytidine 5'-diphospho)-2-C-methyl-D-erythritol kinase activity"/>
    <property type="evidence" value="ECO:0007669"/>
    <property type="project" value="UniProtKB-UniRule"/>
</dbReference>
<dbReference type="InterPro" id="IPR004424">
    <property type="entry name" value="IspE"/>
</dbReference>
<comment type="similarity">
    <text evidence="1 9">Belongs to the GHMP kinase family. IspE subfamily.</text>
</comment>
<accession>A0A7W9JJ25</accession>
<evidence type="ECO:0000259" key="11">
    <source>
        <dbReference type="Pfam" id="PF08544"/>
    </source>
</evidence>
<keyword evidence="6 9" id="KW-0418">Kinase</keyword>
<evidence type="ECO:0000256" key="1">
    <source>
        <dbReference type="ARBA" id="ARBA00009684"/>
    </source>
</evidence>
<comment type="pathway">
    <text evidence="9">Isoprenoid biosynthesis; isopentenyl diphosphate biosynthesis via DXP pathway; isopentenyl diphosphate from 1-deoxy-D-xylulose 5-phosphate: step 3/6.</text>
</comment>
<dbReference type="InterPro" id="IPR013750">
    <property type="entry name" value="GHMP_kinase_C_dom"/>
</dbReference>
<feature type="domain" description="GHMP kinase N-terminal" evidence="10">
    <location>
        <begin position="86"/>
        <end position="167"/>
    </location>
</feature>
<evidence type="ECO:0000256" key="7">
    <source>
        <dbReference type="ARBA" id="ARBA00022840"/>
    </source>
</evidence>
<dbReference type="Gene3D" id="3.30.230.10">
    <property type="match status" value="1"/>
</dbReference>
<gene>
    <name evidence="9" type="primary">ispE</name>
    <name evidence="12" type="ORF">HDA33_001376</name>
</gene>
<evidence type="ECO:0000259" key="10">
    <source>
        <dbReference type="Pfam" id="PF00288"/>
    </source>
</evidence>
<dbReference type="HAMAP" id="MF_00061">
    <property type="entry name" value="IspE"/>
    <property type="match status" value="1"/>
</dbReference>
<evidence type="ECO:0000256" key="9">
    <source>
        <dbReference type="HAMAP-Rule" id="MF_00061"/>
    </source>
</evidence>
<dbReference type="NCBIfam" id="NF002870">
    <property type="entry name" value="PRK03188.1"/>
    <property type="match status" value="1"/>
</dbReference>
<dbReference type="Gene3D" id="3.30.70.890">
    <property type="entry name" value="GHMP kinase, C-terminal domain"/>
    <property type="match status" value="1"/>
</dbReference>
<dbReference type="InterPro" id="IPR020568">
    <property type="entry name" value="Ribosomal_Su5_D2-typ_SF"/>
</dbReference>
<feature type="binding site" evidence="9">
    <location>
        <begin position="117"/>
        <end position="127"/>
    </location>
    <ligand>
        <name>ATP</name>
        <dbReference type="ChEBI" id="CHEBI:30616"/>
    </ligand>
</feature>
<organism evidence="12 13">
    <name type="scientific">Micrococcus endophyticus</name>
    <dbReference type="NCBI Taxonomy" id="455343"/>
    <lineage>
        <taxon>Bacteria</taxon>
        <taxon>Bacillati</taxon>
        <taxon>Actinomycetota</taxon>
        <taxon>Actinomycetes</taxon>
        <taxon>Micrococcales</taxon>
        <taxon>Micrococcaceae</taxon>
        <taxon>Micrococcus</taxon>
    </lineage>
</organism>
<feature type="domain" description="GHMP kinase C-terminal" evidence="11">
    <location>
        <begin position="232"/>
        <end position="303"/>
    </location>
</feature>
<dbReference type="PANTHER" id="PTHR43527:SF2">
    <property type="entry name" value="4-DIPHOSPHOCYTIDYL-2-C-METHYL-D-ERYTHRITOL KINASE, CHLOROPLASTIC"/>
    <property type="match status" value="1"/>
</dbReference>
<sequence>MSEARAGLSGTARHVTVSAPGKVNLSLRVGPPGADGYHPVATVYLAVSLRETVTAIARTDGRVTVGPCPRQVSLVDAHDVPWDERNLAHRAAVHLRTALGLDEATHGVHLDVAKQVPVAGGMGGGSADAAAALLACSVLWETGHTRSELAELAAPLGADVPFAVLGGAAVGLGTGAELTPVAARTPVHLVLVPADAGLSTPVVFGTLDELRRDGHVPEGPAHPEVNQEVVRALTAADPLALATAMDNDLQTPAVALFPDLGDVLDLGLDEGALRGMVSGSGPTLLFVVPDEHSALSLATAVEERTGVRALPVHGPVAGAHVL</sequence>
<dbReference type="GO" id="GO:0016114">
    <property type="term" value="P:terpenoid biosynthetic process"/>
    <property type="evidence" value="ECO:0007669"/>
    <property type="project" value="UniProtKB-UniRule"/>
</dbReference>
<dbReference type="SUPFAM" id="SSF55060">
    <property type="entry name" value="GHMP Kinase, C-terminal domain"/>
    <property type="match status" value="1"/>
</dbReference>
<dbReference type="SUPFAM" id="SSF54211">
    <property type="entry name" value="Ribosomal protein S5 domain 2-like"/>
    <property type="match status" value="1"/>
</dbReference>
<evidence type="ECO:0000256" key="6">
    <source>
        <dbReference type="ARBA" id="ARBA00022777"/>
    </source>
</evidence>
<evidence type="ECO:0000313" key="12">
    <source>
        <dbReference type="EMBL" id="MBB5848812.1"/>
    </source>
</evidence>
<keyword evidence="13" id="KW-1185">Reference proteome</keyword>
<name>A0A7W9JJ25_9MICC</name>
<dbReference type="EMBL" id="JACHMW010000001">
    <property type="protein sequence ID" value="MBB5848812.1"/>
    <property type="molecule type" value="Genomic_DNA"/>
</dbReference>
<dbReference type="PANTHER" id="PTHR43527">
    <property type="entry name" value="4-DIPHOSPHOCYTIDYL-2-C-METHYL-D-ERYTHRITOL KINASE, CHLOROPLASTIC"/>
    <property type="match status" value="1"/>
</dbReference>
<dbReference type="NCBIfam" id="TIGR00154">
    <property type="entry name" value="ispE"/>
    <property type="match status" value="1"/>
</dbReference>
<dbReference type="Proteomes" id="UP000567246">
    <property type="component" value="Unassembled WGS sequence"/>
</dbReference>
<dbReference type="PIRSF" id="PIRSF010376">
    <property type="entry name" value="IspE"/>
    <property type="match status" value="1"/>
</dbReference>
<proteinExistence type="inferred from homology"/>
<dbReference type="InterPro" id="IPR014721">
    <property type="entry name" value="Ribsml_uS5_D2-typ_fold_subgr"/>
</dbReference>
<evidence type="ECO:0000256" key="2">
    <source>
        <dbReference type="ARBA" id="ARBA00012052"/>
    </source>
</evidence>
<dbReference type="InterPro" id="IPR006204">
    <property type="entry name" value="GHMP_kinase_N_dom"/>
</dbReference>
<dbReference type="InterPro" id="IPR036554">
    <property type="entry name" value="GHMP_kinase_C_sf"/>
</dbReference>
<feature type="active site" evidence="9">
    <location>
        <position position="159"/>
    </location>
</feature>
<evidence type="ECO:0000256" key="3">
    <source>
        <dbReference type="ARBA" id="ARBA00017473"/>
    </source>
</evidence>
<reference evidence="12 13" key="1">
    <citation type="submission" date="2020-08" db="EMBL/GenBank/DDBJ databases">
        <title>Sequencing the genomes of 1000 actinobacteria strains.</title>
        <authorList>
            <person name="Klenk H.-P."/>
        </authorList>
    </citation>
    <scope>NUCLEOTIDE SEQUENCE [LARGE SCALE GENOMIC DNA]</scope>
    <source>
        <strain evidence="12 13">DSM 17945</strain>
    </source>
</reference>
<comment type="function">
    <text evidence="9">Catalyzes the phosphorylation of the position 2 hydroxy group of 4-diphosphocytidyl-2C-methyl-D-erythritol.</text>
</comment>
<dbReference type="GO" id="GO:0005524">
    <property type="term" value="F:ATP binding"/>
    <property type="evidence" value="ECO:0007669"/>
    <property type="project" value="UniProtKB-UniRule"/>
</dbReference>